<proteinExistence type="predicted"/>
<protein>
    <submittedName>
        <fullName evidence="2">Uncharacterized protein</fullName>
    </submittedName>
</protein>
<dbReference type="EMBL" id="ANIX01003935">
    <property type="protein sequence ID" value="ETP03178.1"/>
    <property type="molecule type" value="Genomic_DNA"/>
</dbReference>
<evidence type="ECO:0000256" key="1">
    <source>
        <dbReference type="SAM" id="MobiDB-lite"/>
    </source>
</evidence>
<evidence type="ECO:0000313" key="3">
    <source>
        <dbReference type="Proteomes" id="UP000018958"/>
    </source>
</evidence>
<accession>W2VZL3</accession>
<dbReference type="Proteomes" id="UP000018958">
    <property type="component" value="Unassembled WGS sequence"/>
</dbReference>
<gene>
    <name evidence="2" type="ORF">F441_19843</name>
</gene>
<evidence type="ECO:0000313" key="2">
    <source>
        <dbReference type="EMBL" id="ETP03178.1"/>
    </source>
</evidence>
<name>W2VZL3_PHYNI</name>
<dbReference type="AlphaFoldDB" id="W2VZL3"/>
<organism evidence="2 3">
    <name type="scientific">Phytophthora nicotianae CJ01A1</name>
    <dbReference type="NCBI Taxonomy" id="1317063"/>
    <lineage>
        <taxon>Eukaryota</taxon>
        <taxon>Sar</taxon>
        <taxon>Stramenopiles</taxon>
        <taxon>Oomycota</taxon>
        <taxon>Peronosporomycetes</taxon>
        <taxon>Peronosporales</taxon>
        <taxon>Peronosporaceae</taxon>
        <taxon>Phytophthora</taxon>
    </lineage>
</organism>
<feature type="region of interest" description="Disordered" evidence="1">
    <location>
        <begin position="46"/>
        <end position="69"/>
    </location>
</feature>
<comment type="caution">
    <text evidence="2">The sequence shown here is derived from an EMBL/GenBank/DDBJ whole genome shotgun (WGS) entry which is preliminary data.</text>
</comment>
<sequence length="106" mass="11661">MEQRHQVWQCDNVGGWRCKAARLLHIPSGGRGTALDHGDECGIGRRMGSDGQVQLSGGQIRPPKEDISSQKSNEVIRTICTLFTMLMLIAARHSLAQCRHAGSHRS</sequence>
<reference evidence="2 3" key="1">
    <citation type="submission" date="2013-11" db="EMBL/GenBank/DDBJ databases">
        <title>The Genome Sequence of Phytophthora parasitica CJ01A1.</title>
        <authorList>
            <consortium name="The Broad Institute Genomics Platform"/>
            <person name="Russ C."/>
            <person name="Tyler B."/>
            <person name="Panabieres F."/>
            <person name="Shan W."/>
            <person name="Tripathy S."/>
            <person name="Grunwald N."/>
            <person name="Machado M."/>
            <person name="Johnson C.S."/>
            <person name="Walker B."/>
            <person name="Young S.K."/>
            <person name="Zeng Q."/>
            <person name="Gargeya S."/>
            <person name="Fitzgerald M."/>
            <person name="Haas B."/>
            <person name="Abouelleil A."/>
            <person name="Allen A.W."/>
            <person name="Alvarado L."/>
            <person name="Arachchi H.M."/>
            <person name="Berlin A.M."/>
            <person name="Chapman S.B."/>
            <person name="Gainer-Dewar J."/>
            <person name="Goldberg J."/>
            <person name="Griggs A."/>
            <person name="Gujja S."/>
            <person name="Hansen M."/>
            <person name="Howarth C."/>
            <person name="Imamovic A."/>
            <person name="Ireland A."/>
            <person name="Larimer J."/>
            <person name="McCowan C."/>
            <person name="Murphy C."/>
            <person name="Pearson M."/>
            <person name="Poon T.W."/>
            <person name="Priest M."/>
            <person name="Roberts A."/>
            <person name="Saif S."/>
            <person name="Shea T."/>
            <person name="Sisk P."/>
            <person name="Sykes S."/>
            <person name="Wortman J."/>
            <person name="Nusbaum C."/>
            <person name="Birren B."/>
        </authorList>
    </citation>
    <scope>NUCLEOTIDE SEQUENCE [LARGE SCALE GENOMIC DNA]</scope>
    <source>
        <strain evidence="2 3">CJ01A1</strain>
    </source>
</reference>